<evidence type="ECO:0000313" key="9">
    <source>
        <dbReference type="Proteomes" id="UP000182783"/>
    </source>
</evidence>
<dbReference type="PROSITE" id="PS50983">
    <property type="entry name" value="FE_B12_PBP"/>
    <property type="match status" value="1"/>
</dbReference>
<dbReference type="InterPro" id="IPR009057">
    <property type="entry name" value="Homeodomain-like_sf"/>
</dbReference>
<feature type="domain" description="HTH araC/xylS-type" evidence="4">
    <location>
        <begin position="166"/>
        <end position="264"/>
    </location>
</feature>
<protein>
    <submittedName>
        <fullName evidence="7">ABC-type Fe3+-hydroxamate transport system, substrate-binding protein</fullName>
    </submittedName>
</protein>
<dbReference type="InterPro" id="IPR018060">
    <property type="entry name" value="HTH_AraC"/>
</dbReference>
<evidence type="ECO:0000256" key="1">
    <source>
        <dbReference type="ARBA" id="ARBA00023015"/>
    </source>
</evidence>
<accession>A0A1G9NK44</accession>
<dbReference type="Pfam" id="PF01497">
    <property type="entry name" value="Peripla_BP_2"/>
    <property type="match status" value="1"/>
</dbReference>
<keyword evidence="1" id="KW-0805">Transcription regulation</keyword>
<dbReference type="InterPro" id="IPR018062">
    <property type="entry name" value="HTH_AraC-typ_CS"/>
</dbReference>
<evidence type="ECO:0000313" key="7">
    <source>
        <dbReference type="EMBL" id="SDL86968.1"/>
    </source>
</evidence>
<dbReference type="PROSITE" id="PS00041">
    <property type="entry name" value="HTH_ARAC_FAMILY_1"/>
    <property type="match status" value="1"/>
</dbReference>
<dbReference type="Proteomes" id="UP000070252">
    <property type="component" value="Unassembled WGS sequence"/>
</dbReference>
<dbReference type="EMBL" id="FNGM01000006">
    <property type="protein sequence ID" value="SDL86968.1"/>
    <property type="molecule type" value="Genomic_DNA"/>
</dbReference>
<dbReference type="AlphaFoldDB" id="A0A1G9NK44"/>
<dbReference type="GO" id="GO:0003700">
    <property type="term" value="F:DNA-binding transcription factor activity"/>
    <property type="evidence" value="ECO:0007669"/>
    <property type="project" value="InterPro"/>
</dbReference>
<dbReference type="PROSITE" id="PS01124">
    <property type="entry name" value="HTH_ARAC_FAMILY_2"/>
    <property type="match status" value="1"/>
</dbReference>
<feature type="domain" description="Fe/B12 periplasmic-binding" evidence="5">
    <location>
        <begin position="267"/>
        <end position="531"/>
    </location>
</feature>
<sequence length="543" mass="61303">MHTLRSGSSITHPHSFHFPLRIANLNGLSVSGEQDIRPHSSILMIVTGGHGIIELERQQHNLTCGTMLCCNSSTLSISLNPQYHFHGVWIEYTTQPPQHTGANPLNKGTPVRAVSPKACTLASELLKIWEKPAQDQPFAVQQLFSELLAECFSRQTEIQASAHWLDQVLQHIGTHYNEDLTRAQMAERAGVSPEHFSRTFRKATGQTFNEYISLLRIRRAQQRILTDTPNLTTLALELGYGEGTYLSRKFKQVVGISPAAYHRKNKRIVALNFNHTASLRAIEIMPELGVYSSWMERLELAPAQQKLRFEGSRDTSLYQSVAAARPDVIISYSLPGENKLLLPVAPVVELPYMQMGWREQFQQIAVIANREQQAEAWLNRYDELCHAANLELGRLLGARGTAIVWEIDEEVAYCYSSSFGHGSQILYGELGFRPPSALLEQGLLHNGYLEVSIDHIPAYPAEHIFITSIPSTREGRARFRALLQSPSWQKLEAVQKGNFYPLNQPEKFYGFDPLSSLAQLKTFMQAITSQIYMRQDHIKPWSS</sequence>
<evidence type="ECO:0000256" key="3">
    <source>
        <dbReference type="ARBA" id="ARBA00023163"/>
    </source>
</evidence>
<dbReference type="Gene3D" id="3.40.50.1980">
    <property type="entry name" value="Nitrogenase molybdenum iron protein domain"/>
    <property type="match status" value="2"/>
</dbReference>
<dbReference type="Gene3D" id="1.10.10.60">
    <property type="entry name" value="Homeodomain-like"/>
    <property type="match status" value="2"/>
</dbReference>
<organism evidence="7 9">
    <name type="scientific">Paenibacillus jilunlii</name>
    <dbReference type="NCBI Taxonomy" id="682956"/>
    <lineage>
        <taxon>Bacteria</taxon>
        <taxon>Bacillati</taxon>
        <taxon>Bacillota</taxon>
        <taxon>Bacilli</taxon>
        <taxon>Bacillales</taxon>
        <taxon>Paenibacillaceae</taxon>
        <taxon>Paenibacillus</taxon>
    </lineage>
</organism>
<reference evidence="6 8" key="1">
    <citation type="submission" date="2015-08" db="EMBL/GenBank/DDBJ databases">
        <title>Genome of Paenibacillus jilunlii.</title>
        <authorList>
            <person name="Sant'Anna F.H."/>
            <person name="Ambrosini A."/>
            <person name="Souza R."/>
            <person name="Bach E."/>
            <person name="Fernandes G."/>
            <person name="Balsanelli E."/>
            <person name="Baura V.A."/>
            <person name="Pedrosa F.O."/>
            <person name="Souza E.M."/>
            <person name="Passaglia L."/>
        </authorList>
    </citation>
    <scope>NUCLEOTIDE SEQUENCE [LARGE SCALE GENOMIC DNA]</scope>
    <source>
        <strain evidence="6 8">DSM 23019</strain>
    </source>
</reference>
<dbReference type="InterPro" id="IPR002491">
    <property type="entry name" value="ABC_transptr_periplasmic_BD"/>
</dbReference>
<reference evidence="7 9" key="2">
    <citation type="submission" date="2016-10" db="EMBL/GenBank/DDBJ databases">
        <authorList>
            <person name="de Groot N.N."/>
        </authorList>
    </citation>
    <scope>NUCLEOTIDE SEQUENCE [LARGE SCALE GENOMIC DNA]</scope>
    <source>
        <strain evidence="7 9">CGMCC 1.10239</strain>
    </source>
</reference>
<dbReference type="SUPFAM" id="SSF53807">
    <property type="entry name" value="Helical backbone' metal receptor"/>
    <property type="match status" value="1"/>
</dbReference>
<dbReference type="PANTHER" id="PTHR43280">
    <property type="entry name" value="ARAC-FAMILY TRANSCRIPTIONAL REGULATOR"/>
    <property type="match status" value="1"/>
</dbReference>
<dbReference type="Pfam" id="PF12833">
    <property type="entry name" value="HTH_18"/>
    <property type="match status" value="1"/>
</dbReference>
<proteinExistence type="predicted"/>
<evidence type="ECO:0000313" key="8">
    <source>
        <dbReference type="Proteomes" id="UP000070252"/>
    </source>
</evidence>
<dbReference type="Proteomes" id="UP000182783">
    <property type="component" value="Unassembled WGS sequence"/>
</dbReference>
<name>A0A1G9NK44_9BACL</name>
<dbReference type="EMBL" id="LIPY01000103">
    <property type="protein sequence ID" value="KWX77112.1"/>
    <property type="molecule type" value="Genomic_DNA"/>
</dbReference>
<evidence type="ECO:0000259" key="5">
    <source>
        <dbReference type="PROSITE" id="PS50983"/>
    </source>
</evidence>
<dbReference type="SMART" id="SM00342">
    <property type="entry name" value="HTH_ARAC"/>
    <property type="match status" value="1"/>
</dbReference>
<evidence type="ECO:0000256" key="2">
    <source>
        <dbReference type="ARBA" id="ARBA00023125"/>
    </source>
</evidence>
<keyword evidence="3" id="KW-0804">Transcription</keyword>
<keyword evidence="2" id="KW-0238">DNA-binding</keyword>
<keyword evidence="8" id="KW-1185">Reference proteome</keyword>
<evidence type="ECO:0000313" key="6">
    <source>
        <dbReference type="EMBL" id="KWX77112.1"/>
    </source>
</evidence>
<evidence type="ECO:0000259" key="4">
    <source>
        <dbReference type="PROSITE" id="PS01124"/>
    </source>
</evidence>
<dbReference type="SUPFAM" id="SSF46689">
    <property type="entry name" value="Homeodomain-like"/>
    <property type="match status" value="2"/>
</dbReference>
<dbReference type="GO" id="GO:0043565">
    <property type="term" value="F:sequence-specific DNA binding"/>
    <property type="evidence" value="ECO:0007669"/>
    <property type="project" value="InterPro"/>
</dbReference>
<dbReference type="PANTHER" id="PTHR43280:SF28">
    <property type="entry name" value="HTH-TYPE TRANSCRIPTIONAL ACTIVATOR RHAS"/>
    <property type="match status" value="1"/>
</dbReference>
<gene>
    <name evidence="6" type="ORF">AML91_08685</name>
    <name evidence="7" type="ORF">SAMN05216191_106229</name>
</gene>